<evidence type="ECO:0000259" key="1">
    <source>
        <dbReference type="Pfam" id="PF13966"/>
    </source>
</evidence>
<name>A0AAW2UTX2_9LAMI</name>
<feature type="domain" description="Reverse transcriptase zinc-binding" evidence="1">
    <location>
        <begin position="59"/>
        <end position="139"/>
    </location>
</feature>
<sequence length="251" mass="28546">MGPRHTDTLPTAFLNTVIMEGAWCWPPITNMESVEITHSLSIIYGGEDRIVWTAPGGTFSPASAYAIFHPPGPSVGWSSLLLGTFKIPRHRFILWLAILGKLSTLDKLWLCHMGVDCVLCPSATPKSHDHLFFRCQFALACVCEIRRMVPFQWPYTSWEASVLWAAKRWRGKHVVNAANRALLASLVYHLWQERNHRIFRAATRSPRDIATIIVSEVRELIISNELSQTVSTRGLYRLWWIPWPVEGDATL</sequence>
<accession>A0AAW2UTX2</accession>
<dbReference type="EMBL" id="JACGWN010000011">
    <property type="protein sequence ID" value="KAL0420574.1"/>
    <property type="molecule type" value="Genomic_DNA"/>
</dbReference>
<gene>
    <name evidence="2" type="ORF">Slati_3080300</name>
</gene>
<dbReference type="PANTHER" id="PTHR33116:SF66">
    <property type="entry name" value="REVERSE TRANSCRIPTASE ZINC-BINDING DOMAIN-CONTAINING PROTEIN"/>
    <property type="match status" value="1"/>
</dbReference>
<reference evidence="2" key="1">
    <citation type="submission" date="2020-06" db="EMBL/GenBank/DDBJ databases">
        <authorList>
            <person name="Li T."/>
            <person name="Hu X."/>
            <person name="Zhang T."/>
            <person name="Song X."/>
            <person name="Zhang H."/>
            <person name="Dai N."/>
            <person name="Sheng W."/>
            <person name="Hou X."/>
            <person name="Wei L."/>
        </authorList>
    </citation>
    <scope>NUCLEOTIDE SEQUENCE</scope>
    <source>
        <strain evidence="2">KEN1</strain>
        <tissue evidence="2">Leaf</tissue>
    </source>
</reference>
<proteinExistence type="predicted"/>
<dbReference type="AlphaFoldDB" id="A0AAW2UTX2"/>
<dbReference type="PANTHER" id="PTHR33116">
    <property type="entry name" value="REVERSE TRANSCRIPTASE ZINC-BINDING DOMAIN-CONTAINING PROTEIN-RELATED-RELATED"/>
    <property type="match status" value="1"/>
</dbReference>
<organism evidence="2">
    <name type="scientific">Sesamum latifolium</name>
    <dbReference type="NCBI Taxonomy" id="2727402"/>
    <lineage>
        <taxon>Eukaryota</taxon>
        <taxon>Viridiplantae</taxon>
        <taxon>Streptophyta</taxon>
        <taxon>Embryophyta</taxon>
        <taxon>Tracheophyta</taxon>
        <taxon>Spermatophyta</taxon>
        <taxon>Magnoliopsida</taxon>
        <taxon>eudicotyledons</taxon>
        <taxon>Gunneridae</taxon>
        <taxon>Pentapetalae</taxon>
        <taxon>asterids</taxon>
        <taxon>lamiids</taxon>
        <taxon>Lamiales</taxon>
        <taxon>Pedaliaceae</taxon>
        <taxon>Sesamum</taxon>
    </lineage>
</organism>
<evidence type="ECO:0000313" key="2">
    <source>
        <dbReference type="EMBL" id="KAL0420574.1"/>
    </source>
</evidence>
<dbReference type="Pfam" id="PF13966">
    <property type="entry name" value="zf-RVT"/>
    <property type="match status" value="1"/>
</dbReference>
<comment type="caution">
    <text evidence="2">The sequence shown here is derived from an EMBL/GenBank/DDBJ whole genome shotgun (WGS) entry which is preliminary data.</text>
</comment>
<dbReference type="InterPro" id="IPR026960">
    <property type="entry name" value="RVT-Znf"/>
</dbReference>
<reference evidence="2" key="2">
    <citation type="journal article" date="2024" name="Plant">
        <title>Genomic evolution and insights into agronomic trait innovations of Sesamum species.</title>
        <authorList>
            <person name="Miao H."/>
            <person name="Wang L."/>
            <person name="Qu L."/>
            <person name="Liu H."/>
            <person name="Sun Y."/>
            <person name="Le M."/>
            <person name="Wang Q."/>
            <person name="Wei S."/>
            <person name="Zheng Y."/>
            <person name="Lin W."/>
            <person name="Duan Y."/>
            <person name="Cao H."/>
            <person name="Xiong S."/>
            <person name="Wang X."/>
            <person name="Wei L."/>
            <person name="Li C."/>
            <person name="Ma Q."/>
            <person name="Ju M."/>
            <person name="Zhao R."/>
            <person name="Li G."/>
            <person name="Mu C."/>
            <person name="Tian Q."/>
            <person name="Mei H."/>
            <person name="Zhang T."/>
            <person name="Gao T."/>
            <person name="Zhang H."/>
        </authorList>
    </citation>
    <scope>NUCLEOTIDE SEQUENCE</scope>
    <source>
        <strain evidence="2">KEN1</strain>
    </source>
</reference>
<protein>
    <recommendedName>
        <fullName evidence="1">Reverse transcriptase zinc-binding domain-containing protein</fullName>
    </recommendedName>
</protein>